<reference evidence="14" key="1">
    <citation type="submission" date="2016-04" db="EMBL/GenBank/DDBJ databases">
        <authorList>
            <person name="Osei Sekyere J."/>
            <person name="Sivertsen A."/>
            <person name="Pedersen A.T."/>
            <person name="Sundsfjord A."/>
        </authorList>
    </citation>
    <scope>NUCLEOTIDE SEQUENCE [LARGE SCALE GENOMIC DNA]</scope>
    <source>
        <strain evidence="14">945174350</strain>
    </source>
</reference>
<organism evidence="13 14">
    <name type="scientific">Serratia marcescens</name>
    <dbReference type="NCBI Taxonomy" id="615"/>
    <lineage>
        <taxon>Bacteria</taxon>
        <taxon>Pseudomonadati</taxon>
        <taxon>Pseudomonadota</taxon>
        <taxon>Gammaproteobacteria</taxon>
        <taxon>Enterobacterales</taxon>
        <taxon>Yersiniaceae</taxon>
        <taxon>Serratia</taxon>
    </lineage>
</organism>
<dbReference type="EMBL" id="LJEX02000105">
    <property type="protein sequence ID" value="OCO83250.1"/>
    <property type="molecule type" value="Genomic_DNA"/>
</dbReference>
<dbReference type="PANTHER" id="PTHR30413:SF10">
    <property type="entry name" value="CAPSULE POLYSACCHARIDE EXPORT INNER-MEMBRANE PROTEIN CTRC"/>
    <property type="match status" value="1"/>
</dbReference>
<evidence type="ECO:0000256" key="2">
    <source>
        <dbReference type="ARBA" id="ARBA00007783"/>
    </source>
</evidence>
<comment type="caution">
    <text evidence="13">The sequence shown here is derived from an EMBL/GenBank/DDBJ whole genome shotgun (WGS) entry which is preliminary data.</text>
</comment>
<feature type="transmembrane region" description="Helical" evidence="11">
    <location>
        <begin position="64"/>
        <end position="91"/>
    </location>
</feature>
<keyword evidence="8 11" id="KW-1133">Transmembrane helix</keyword>
<keyword evidence="10 11" id="KW-0472">Membrane</keyword>
<feature type="transmembrane region" description="Helical" evidence="11">
    <location>
        <begin position="230"/>
        <end position="248"/>
    </location>
</feature>
<dbReference type="GO" id="GO:0140359">
    <property type="term" value="F:ABC-type transporter activity"/>
    <property type="evidence" value="ECO:0007669"/>
    <property type="project" value="InterPro"/>
</dbReference>
<accession>A0A2F0PGN7</accession>
<feature type="transmembrane region" description="Helical" evidence="11">
    <location>
        <begin position="139"/>
        <end position="168"/>
    </location>
</feature>
<dbReference type="InterPro" id="IPR013525">
    <property type="entry name" value="ABC2_TM"/>
</dbReference>
<evidence type="ECO:0000256" key="5">
    <source>
        <dbReference type="ARBA" id="ARBA00022597"/>
    </source>
</evidence>
<dbReference type="Proteomes" id="UP000050489">
    <property type="component" value="Unassembled WGS sequence"/>
</dbReference>
<keyword evidence="3 11" id="KW-0813">Transport</keyword>
<evidence type="ECO:0000256" key="11">
    <source>
        <dbReference type="RuleBase" id="RU361157"/>
    </source>
</evidence>
<evidence type="ECO:0000313" key="13">
    <source>
        <dbReference type="EMBL" id="OCO83250.1"/>
    </source>
</evidence>
<evidence type="ECO:0000313" key="14">
    <source>
        <dbReference type="Proteomes" id="UP000050489"/>
    </source>
</evidence>
<feature type="transmembrane region" description="Helical" evidence="11">
    <location>
        <begin position="30"/>
        <end position="52"/>
    </location>
</feature>
<comment type="similarity">
    <text evidence="2 11">Belongs to the ABC-2 integral membrane protein family.</text>
</comment>
<evidence type="ECO:0000256" key="1">
    <source>
        <dbReference type="ARBA" id="ARBA00004651"/>
    </source>
</evidence>
<dbReference type="PROSITE" id="PS51012">
    <property type="entry name" value="ABC_TM2"/>
    <property type="match status" value="1"/>
</dbReference>
<feature type="domain" description="ABC transmembrane type-2" evidence="12">
    <location>
        <begin position="28"/>
        <end position="251"/>
    </location>
</feature>
<evidence type="ECO:0000256" key="4">
    <source>
        <dbReference type="ARBA" id="ARBA00022475"/>
    </source>
</evidence>
<dbReference type="InterPro" id="IPR000412">
    <property type="entry name" value="ABC_2_transport"/>
</dbReference>
<sequence>MKTLLKNTGLIFNLTKRDVESRYRGTSLGIVWSLLNPVIMLSIYSFIFGFVFKAKWGLTTTENYTLIMFTGLLTHGFIAECLGKATTIYVYNVSYVKKVLFPLESLCWVSVFGALFQFFMGCIVFAIFCVLLKQPVSLMALLVPIVILPLVLLSYSISLFLSSLGVYIRDMGQIVSVIISLMLFMSPIFYPITAVPEQYRMLIYINPLTFIVEALRDVVLYGKLFSLEGYALYWGISIMLYVLAITWFKKVKRGFADVL</sequence>
<dbReference type="PIRSF" id="PIRSF006648">
    <property type="entry name" value="DrrB"/>
    <property type="match status" value="1"/>
</dbReference>
<keyword evidence="7" id="KW-0972">Capsule biogenesis/degradation</keyword>
<gene>
    <name evidence="13" type="ORF">AN695_0219280</name>
</gene>
<keyword evidence="4 11" id="KW-1003">Cell membrane</keyword>
<dbReference type="InterPro" id="IPR047817">
    <property type="entry name" value="ABC2_TM_bact-type"/>
</dbReference>
<keyword evidence="5" id="KW-0762">Sugar transport</keyword>
<comment type="subcellular location">
    <subcellularLocation>
        <location evidence="11">Cell inner membrane</location>
        <topology evidence="11">Multi-pass membrane protein</topology>
    </subcellularLocation>
    <subcellularLocation>
        <location evidence="1">Cell membrane</location>
        <topology evidence="1">Multi-pass membrane protein</topology>
    </subcellularLocation>
</comment>
<dbReference type="Pfam" id="PF01061">
    <property type="entry name" value="ABC2_membrane"/>
    <property type="match status" value="1"/>
</dbReference>
<dbReference type="GO" id="GO:0043190">
    <property type="term" value="C:ATP-binding cassette (ABC) transporter complex"/>
    <property type="evidence" value="ECO:0007669"/>
    <property type="project" value="InterPro"/>
</dbReference>
<dbReference type="AlphaFoldDB" id="A0A2F0PGN7"/>
<evidence type="ECO:0000256" key="7">
    <source>
        <dbReference type="ARBA" id="ARBA00022903"/>
    </source>
</evidence>
<dbReference type="GO" id="GO:0015920">
    <property type="term" value="P:lipopolysaccharide transport"/>
    <property type="evidence" value="ECO:0007669"/>
    <property type="project" value="TreeGrafter"/>
</dbReference>
<feature type="transmembrane region" description="Helical" evidence="11">
    <location>
        <begin position="111"/>
        <end position="132"/>
    </location>
</feature>
<dbReference type="GO" id="GO:0015774">
    <property type="term" value="P:polysaccharide transport"/>
    <property type="evidence" value="ECO:0007669"/>
    <property type="project" value="UniProtKB-KW"/>
</dbReference>
<keyword evidence="9" id="KW-0625">Polysaccharide transport</keyword>
<keyword evidence="6 11" id="KW-0812">Transmembrane</keyword>
<name>A0A2F0PGN7_SERMA</name>
<feature type="transmembrane region" description="Helical" evidence="11">
    <location>
        <begin position="174"/>
        <end position="192"/>
    </location>
</feature>
<protein>
    <recommendedName>
        <fullName evidence="11">Transport permease protein</fullName>
    </recommendedName>
</protein>
<dbReference type="RefSeq" id="WP_055316587.1">
    <property type="nucleotide sequence ID" value="NZ_CADDTT010000010.1"/>
</dbReference>
<evidence type="ECO:0000256" key="8">
    <source>
        <dbReference type="ARBA" id="ARBA00022989"/>
    </source>
</evidence>
<evidence type="ECO:0000256" key="10">
    <source>
        <dbReference type="ARBA" id="ARBA00023136"/>
    </source>
</evidence>
<evidence type="ECO:0000259" key="12">
    <source>
        <dbReference type="PROSITE" id="PS51012"/>
    </source>
</evidence>
<dbReference type="PANTHER" id="PTHR30413">
    <property type="entry name" value="INNER MEMBRANE TRANSPORT PERMEASE"/>
    <property type="match status" value="1"/>
</dbReference>
<evidence type="ECO:0000256" key="6">
    <source>
        <dbReference type="ARBA" id="ARBA00022692"/>
    </source>
</evidence>
<evidence type="ECO:0000256" key="3">
    <source>
        <dbReference type="ARBA" id="ARBA00022448"/>
    </source>
</evidence>
<proteinExistence type="inferred from homology"/>
<evidence type="ECO:0000256" key="9">
    <source>
        <dbReference type="ARBA" id="ARBA00023047"/>
    </source>
</evidence>
<dbReference type="PRINTS" id="PR00164">
    <property type="entry name" value="ABC2TRNSPORT"/>
</dbReference>